<comment type="similarity">
    <text evidence="1 2">Belongs to the glycosyl hydrolase 12 (cellulase H) family.</text>
</comment>
<dbReference type="InterPro" id="IPR013320">
    <property type="entry name" value="ConA-like_dom_sf"/>
</dbReference>
<dbReference type="Proteomes" id="UP000774804">
    <property type="component" value="Unassembled WGS sequence"/>
</dbReference>
<dbReference type="Gene3D" id="2.60.120.180">
    <property type="match status" value="1"/>
</dbReference>
<proteinExistence type="inferred from homology"/>
<name>A0A8T1BWT1_9STRA</name>
<evidence type="ECO:0000256" key="2">
    <source>
        <dbReference type="RuleBase" id="RU361163"/>
    </source>
</evidence>
<dbReference type="AlphaFoldDB" id="A0A8T1BWT1"/>
<organism evidence="3 6">
    <name type="scientific">Phytophthora cactorum</name>
    <dbReference type="NCBI Taxonomy" id="29920"/>
    <lineage>
        <taxon>Eukaryota</taxon>
        <taxon>Sar</taxon>
        <taxon>Stramenopiles</taxon>
        <taxon>Oomycota</taxon>
        <taxon>Peronosporomycetes</taxon>
        <taxon>Peronosporales</taxon>
        <taxon>Peronosporaceae</taxon>
        <taxon>Phytophthora</taxon>
    </lineage>
</organism>
<dbReference type="SUPFAM" id="SSF49899">
    <property type="entry name" value="Concanavalin A-like lectins/glucanases"/>
    <property type="match status" value="1"/>
</dbReference>
<reference evidence="3" key="1">
    <citation type="submission" date="2018-10" db="EMBL/GenBank/DDBJ databases">
        <title>Effector identification in a new, highly contiguous assembly of the strawberry crown rot pathogen Phytophthora cactorum.</title>
        <authorList>
            <person name="Armitage A.D."/>
            <person name="Nellist C.F."/>
            <person name="Bates H."/>
            <person name="Vickerstaff R.J."/>
            <person name="Harrison R.J."/>
        </authorList>
    </citation>
    <scope>NUCLEOTIDE SEQUENCE</scope>
    <source>
        <strain evidence="3">4032</strain>
        <strain evidence="4">P415</strain>
        <strain evidence="5">P421</strain>
    </source>
</reference>
<evidence type="ECO:0000313" key="6">
    <source>
        <dbReference type="Proteomes" id="UP000774804"/>
    </source>
</evidence>
<dbReference type="EMBL" id="RCMV01000475">
    <property type="protein sequence ID" value="KAG3216580.1"/>
    <property type="molecule type" value="Genomic_DNA"/>
</dbReference>
<dbReference type="Pfam" id="PF01670">
    <property type="entry name" value="Glyco_hydro_12"/>
    <property type="match status" value="1"/>
</dbReference>
<dbReference type="InterPro" id="IPR013319">
    <property type="entry name" value="GH11/12"/>
</dbReference>
<comment type="caution">
    <text evidence="3">The sequence shown here is derived from an EMBL/GenBank/DDBJ whole genome shotgun (WGS) entry which is preliminary data.</text>
</comment>
<dbReference type="PANTHER" id="PTHR34002">
    <property type="entry name" value="BLR1656 PROTEIN"/>
    <property type="match status" value="1"/>
</dbReference>
<dbReference type="InterPro" id="IPR002594">
    <property type="entry name" value="GH12"/>
</dbReference>
<dbReference type="EMBL" id="RCMI01000479">
    <property type="protein sequence ID" value="KAG2908959.1"/>
    <property type="molecule type" value="Genomic_DNA"/>
</dbReference>
<protein>
    <recommendedName>
        <fullName evidence="7">Concanavalin A-like lectin/glucanase domain</fullName>
    </recommendedName>
</protein>
<dbReference type="PANTHER" id="PTHR34002:SF9">
    <property type="entry name" value="XYLOGLUCAN-SPECIFIC ENDO-BETA-1,4-GLUCANASE A"/>
    <property type="match status" value="1"/>
</dbReference>
<sequence>MLVILHHSSICPRPPIANQMKFSAALSAVAIAAATAKTEFCGEQNKTETADYIIYNNLWGAFDDPNGHQCTGLDSVDGSTIAWHTSFSWNGTAWQVKSFANAALKFDHVPIANVTSIPSTIEFEFDYKGKLVANVAFDMFTTSILGGNAEYEVMVWLQAIGGAGPLSNTGKPIKEVNVGGVDFSLYHGKNGNMTVYSYVAANTTNSFSTDFKQFFDELPANNTIAPEQYLINVQAGTEPFVGNGTLTVSKYSAAVRTTF</sequence>
<keyword evidence="2" id="KW-0326">Glycosidase</keyword>
<keyword evidence="2" id="KW-0119">Carbohydrate metabolism</keyword>
<accession>A0A8T1BWT1</accession>
<evidence type="ECO:0000313" key="4">
    <source>
        <dbReference type="EMBL" id="KAG2975235.1"/>
    </source>
</evidence>
<dbReference type="Proteomes" id="UP000697107">
    <property type="component" value="Unassembled WGS sequence"/>
</dbReference>
<dbReference type="VEuPathDB" id="FungiDB:PC110_g4385"/>
<dbReference type="EMBL" id="RCML01000500">
    <property type="protein sequence ID" value="KAG2975235.1"/>
    <property type="molecule type" value="Genomic_DNA"/>
</dbReference>
<dbReference type="GO" id="GO:0000272">
    <property type="term" value="P:polysaccharide catabolic process"/>
    <property type="evidence" value="ECO:0007669"/>
    <property type="project" value="UniProtKB-KW"/>
</dbReference>
<evidence type="ECO:0000313" key="5">
    <source>
        <dbReference type="EMBL" id="KAG3216580.1"/>
    </source>
</evidence>
<keyword evidence="2" id="KW-0378">Hydrolase</keyword>
<gene>
    <name evidence="3" type="ORF">PC115_g13429</name>
    <name evidence="4" type="ORF">PC118_g14045</name>
    <name evidence="5" type="ORF">PC129_g12571</name>
</gene>
<dbReference type="Proteomes" id="UP000760860">
    <property type="component" value="Unassembled WGS sequence"/>
</dbReference>
<evidence type="ECO:0000313" key="3">
    <source>
        <dbReference type="EMBL" id="KAG2908959.1"/>
    </source>
</evidence>
<keyword evidence="2" id="KW-0624">Polysaccharide degradation</keyword>
<evidence type="ECO:0000256" key="1">
    <source>
        <dbReference type="ARBA" id="ARBA00005519"/>
    </source>
</evidence>
<dbReference type="GO" id="GO:0008810">
    <property type="term" value="F:cellulase activity"/>
    <property type="evidence" value="ECO:0007669"/>
    <property type="project" value="InterPro"/>
</dbReference>
<evidence type="ECO:0008006" key="7">
    <source>
        <dbReference type="Google" id="ProtNLM"/>
    </source>
</evidence>